<keyword evidence="2" id="KW-1185">Reference proteome</keyword>
<reference evidence="1 2" key="1">
    <citation type="submission" date="2016-11" db="EMBL/GenBank/DDBJ databases">
        <authorList>
            <person name="Jaros S."/>
            <person name="Januszkiewicz K."/>
            <person name="Wedrychowicz H."/>
        </authorList>
    </citation>
    <scope>NUCLEOTIDE SEQUENCE [LARGE SCALE GENOMIC DNA]</scope>
    <source>
        <strain evidence="1 2">DSM 18772</strain>
    </source>
</reference>
<sequence length="134" mass="15155">MDFPDKEYPHQALTKQIIGAAMTVHRELKGGLNEKIYENALCIEFEHQNIPFSQQTEFPVHYRGNEVGKLIPDLLVANNVIVEAKSVDGLNGAHYSQILSYLAITGLEVGILINFKNQSLEFKRVSKLNNYPKQ</sequence>
<dbReference type="AlphaFoldDB" id="A0A1M6PHE5"/>
<dbReference type="Pfam" id="PF13366">
    <property type="entry name" value="PDDEXK_3"/>
    <property type="match status" value="1"/>
</dbReference>
<dbReference type="Proteomes" id="UP000184510">
    <property type="component" value="Unassembled WGS sequence"/>
</dbReference>
<proteinExistence type="predicted"/>
<dbReference type="STRING" id="1123071.SAMN02745181_3190"/>
<evidence type="ECO:0000313" key="1">
    <source>
        <dbReference type="EMBL" id="SHK07334.1"/>
    </source>
</evidence>
<evidence type="ECO:0000313" key="2">
    <source>
        <dbReference type="Proteomes" id="UP000184510"/>
    </source>
</evidence>
<organism evidence="1 2">
    <name type="scientific">Rubritalea squalenifaciens DSM 18772</name>
    <dbReference type="NCBI Taxonomy" id="1123071"/>
    <lineage>
        <taxon>Bacteria</taxon>
        <taxon>Pseudomonadati</taxon>
        <taxon>Verrucomicrobiota</taxon>
        <taxon>Verrucomicrobiia</taxon>
        <taxon>Verrucomicrobiales</taxon>
        <taxon>Rubritaleaceae</taxon>
        <taxon>Rubritalea</taxon>
    </lineage>
</organism>
<dbReference type="InParanoid" id="A0A1M6PHE5"/>
<dbReference type="InterPro" id="IPR026350">
    <property type="entry name" value="GxxExxY"/>
</dbReference>
<protein>
    <submittedName>
        <fullName evidence="1">GxxExxY protein</fullName>
    </submittedName>
</protein>
<gene>
    <name evidence="1" type="ORF">SAMN02745181_3190</name>
</gene>
<dbReference type="NCBIfam" id="TIGR04256">
    <property type="entry name" value="GxxExxY"/>
    <property type="match status" value="1"/>
</dbReference>
<accession>A0A1M6PHE5</accession>
<dbReference type="OrthoDB" id="9798792at2"/>
<name>A0A1M6PHE5_9BACT</name>
<dbReference type="EMBL" id="FQYR01000005">
    <property type="protein sequence ID" value="SHK07334.1"/>
    <property type="molecule type" value="Genomic_DNA"/>
</dbReference>
<dbReference type="RefSeq" id="WP_143184737.1">
    <property type="nucleotide sequence ID" value="NZ_FQYR01000005.1"/>
</dbReference>